<dbReference type="Pfam" id="PF00561">
    <property type="entry name" value="Abhydrolase_1"/>
    <property type="match status" value="1"/>
</dbReference>
<dbReference type="Proteomes" id="UP000886787">
    <property type="component" value="Unassembled WGS sequence"/>
</dbReference>
<protein>
    <submittedName>
        <fullName evidence="2">Alpha/beta hydrolase</fullName>
    </submittedName>
</protein>
<dbReference type="PRINTS" id="PR00111">
    <property type="entry name" value="ABHYDROLASE"/>
</dbReference>
<dbReference type="EMBL" id="DVFW01000021">
    <property type="protein sequence ID" value="HIQ80389.1"/>
    <property type="molecule type" value="Genomic_DNA"/>
</dbReference>
<dbReference type="AlphaFoldDB" id="A0A9D1CUQ1"/>
<dbReference type="PANTHER" id="PTHR46438:SF11">
    <property type="entry name" value="LIPASE-RELATED"/>
    <property type="match status" value="1"/>
</dbReference>
<evidence type="ECO:0000259" key="1">
    <source>
        <dbReference type="Pfam" id="PF00561"/>
    </source>
</evidence>
<evidence type="ECO:0000313" key="2">
    <source>
        <dbReference type="EMBL" id="HIQ80389.1"/>
    </source>
</evidence>
<dbReference type="SUPFAM" id="SSF53474">
    <property type="entry name" value="alpha/beta-Hydrolases"/>
    <property type="match status" value="1"/>
</dbReference>
<feature type="domain" description="AB hydrolase-1" evidence="1">
    <location>
        <begin position="20"/>
        <end position="240"/>
    </location>
</feature>
<comment type="caution">
    <text evidence="2">The sequence shown here is derived from an EMBL/GenBank/DDBJ whole genome shotgun (WGS) entry which is preliminary data.</text>
</comment>
<accession>A0A9D1CUQ1</accession>
<sequence length="256" mass="28701">MFTEIDHIKVHYDIRGTGAPVLLLHGWGANIALFDNLMTLLSAKYKAVALDMPGFGQSQEPPCPWCVDDYVDFILKFIKQQGLVPTVLLGHSFGGRVIIKMLSRKSLPFLPQKIILVDSAGIKPKRKLKTRLRVCAYKVSKRILCMGVIKKLYPDVLEKLRKKNGSADYNAASPLMRQCLVRVVNEDLTHLLPSIKVPTLLVWGENDTDTPLSDAHLMEKLIPGAGLVTLKNAGHYAFLEQQYTFNRVVCSFLKID</sequence>
<reference evidence="2" key="1">
    <citation type="submission" date="2020-10" db="EMBL/GenBank/DDBJ databases">
        <authorList>
            <person name="Gilroy R."/>
        </authorList>
    </citation>
    <scope>NUCLEOTIDE SEQUENCE</scope>
    <source>
        <strain evidence="2">ChiSjej1B19-3389</strain>
    </source>
</reference>
<gene>
    <name evidence="2" type="ORF">IAD32_03800</name>
</gene>
<dbReference type="PANTHER" id="PTHR46438">
    <property type="entry name" value="ALPHA/BETA-HYDROLASES SUPERFAMILY PROTEIN"/>
    <property type="match status" value="1"/>
</dbReference>
<evidence type="ECO:0000313" key="3">
    <source>
        <dbReference type="Proteomes" id="UP000886787"/>
    </source>
</evidence>
<reference evidence="2" key="2">
    <citation type="journal article" date="2021" name="PeerJ">
        <title>Extensive microbial diversity within the chicken gut microbiome revealed by metagenomics and culture.</title>
        <authorList>
            <person name="Gilroy R."/>
            <person name="Ravi A."/>
            <person name="Getino M."/>
            <person name="Pursley I."/>
            <person name="Horton D.L."/>
            <person name="Alikhan N.F."/>
            <person name="Baker D."/>
            <person name="Gharbi K."/>
            <person name="Hall N."/>
            <person name="Watson M."/>
            <person name="Adriaenssens E.M."/>
            <person name="Foster-Nyarko E."/>
            <person name="Jarju S."/>
            <person name="Secka A."/>
            <person name="Antonio M."/>
            <person name="Oren A."/>
            <person name="Chaudhuri R.R."/>
            <person name="La Ragione R."/>
            <person name="Hildebrand F."/>
            <person name="Pallen M.J."/>
        </authorList>
    </citation>
    <scope>NUCLEOTIDE SEQUENCE</scope>
    <source>
        <strain evidence="2">ChiSjej1B19-3389</strain>
    </source>
</reference>
<dbReference type="GO" id="GO:0016787">
    <property type="term" value="F:hydrolase activity"/>
    <property type="evidence" value="ECO:0007669"/>
    <property type="project" value="UniProtKB-KW"/>
</dbReference>
<dbReference type="InterPro" id="IPR029058">
    <property type="entry name" value="AB_hydrolase_fold"/>
</dbReference>
<dbReference type="Gene3D" id="3.40.50.1820">
    <property type="entry name" value="alpha/beta hydrolase"/>
    <property type="match status" value="1"/>
</dbReference>
<proteinExistence type="predicted"/>
<dbReference type="InterPro" id="IPR000073">
    <property type="entry name" value="AB_hydrolase_1"/>
</dbReference>
<organism evidence="2 3">
    <name type="scientific">Candidatus Scatavimonas merdigallinarum</name>
    <dbReference type="NCBI Taxonomy" id="2840914"/>
    <lineage>
        <taxon>Bacteria</taxon>
        <taxon>Bacillati</taxon>
        <taxon>Bacillota</taxon>
        <taxon>Clostridia</taxon>
        <taxon>Eubacteriales</taxon>
        <taxon>Oscillospiraceae</taxon>
        <taxon>Oscillospiraceae incertae sedis</taxon>
        <taxon>Candidatus Scatavimonas</taxon>
    </lineage>
</organism>
<keyword evidence="2" id="KW-0378">Hydrolase</keyword>
<name>A0A9D1CUQ1_9FIRM</name>